<dbReference type="EMBL" id="ARXV01000009">
    <property type="protein sequence ID" value="KGD64393.1"/>
    <property type="molecule type" value="Genomic_DNA"/>
</dbReference>
<name>A0A095TPR1_9GAMM</name>
<proteinExistence type="predicted"/>
<evidence type="ECO:0000313" key="2">
    <source>
        <dbReference type="Proteomes" id="UP000029444"/>
    </source>
</evidence>
<sequence>MRQLNQFAPFMPKDTVKALLIQSITNQGMEEVAADCDIGTSLQHQVERSEKRNHCQPGAG</sequence>
<organism evidence="1 2">
    <name type="scientific">Alcanivorax nanhaiticus</name>
    <dbReference type="NCBI Taxonomy" id="1177154"/>
    <lineage>
        <taxon>Bacteria</taxon>
        <taxon>Pseudomonadati</taxon>
        <taxon>Pseudomonadota</taxon>
        <taxon>Gammaproteobacteria</taxon>
        <taxon>Oceanospirillales</taxon>
        <taxon>Alcanivoracaceae</taxon>
        <taxon>Alcanivorax</taxon>
    </lineage>
</organism>
<keyword evidence="2" id="KW-1185">Reference proteome</keyword>
<protein>
    <submittedName>
        <fullName evidence="1">Uncharacterized protein</fullName>
    </submittedName>
</protein>
<dbReference type="Proteomes" id="UP000029444">
    <property type="component" value="Unassembled WGS sequence"/>
</dbReference>
<accession>A0A095TPR1</accession>
<evidence type="ECO:0000313" key="1">
    <source>
        <dbReference type="EMBL" id="KGD64393.1"/>
    </source>
</evidence>
<reference evidence="1 2" key="1">
    <citation type="submission" date="2012-09" db="EMBL/GenBank/DDBJ databases">
        <title>Genome Sequence of alkane-degrading Bacterium Alcanivorax sp. 19-m-6.</title>
        <authorList>
            <person name="Lai Q."/>
            <person name="Shao Z."/>
        </authorList>
    </citation>
    <scope>NUCLEOTIDE SEQUENCE [LARGE SCALE GENOMIC DNA]</scope>
    <source>
        <strain evidence="1 2">19-m-6</strain>
    </source>
</reference>
<dbReference type="AlphaFoldDB" id="A0A095TPR1"/>
<comment type="caution">
    <text evidence="1">The sequence shown here is derived from an EMBL/GenBank/DDBJ whole genome shotgun (WGS) entry which is preliminary data.</text>
</comment>
<gene>
    <name evidence="1" type="ORF">Y5S_02448</name>
</gene>